<dbReference type="PANTHER" id="PTHR10192">
    <property type="entry name" value="MOLYBDOPTERIN BIOSYNTHESIS PROTEIN"/>
    <property type="match status" value="1"/>
</dbReference>
<evidence type="ECO:0000259" key="7">
    <source>
        <dbReference type="SMART" id="SM00852"/>
    </source>
</evidence>
<evidence type="ECO:0000256" key="1">
    <source>
        <dbReference type="ARBA" id="ARBA00002901"/>
    </source>
</evidence>
<comment type="cofactor">
    <cofactor evidence="6">
        <name>Mg(2+)</name>
        <dbReference type="ChEBI" id="CHEBI:18420"/>
    </cofactor>
</comment>
<keyword evidence="6" id="KW-0500">Molybdenum</keyword>
<dbReference type="InterPro" id="IPR001453">
    <property type="entry name" value="MoaB/Mog_dom"/>
</dbReference>
<dbReference type="Proteomes" id="UP001596163">
    <property type="component" value="Unassembled WGS sequence"/>
</dbReference>
<organism evidence="8 9">
    <name type="scientific">Algoriphagus aquatilis</name>
    <dbReference type="NCBI Taxonomy" id="490186"/>
    <lineage>
        <taxon>Bacteria</taxon>
        <taxon>Pseudomonadati</taxon>
        <taxon>Bacteroidota</taxon>
        <taxon>Cytophagia</taxon>
        <taxon>Cytophagales</taxon>
        <taxon>Cyclobacteriaceae</taxon>
        <taxon>Algoriphagus</taxon>
    </lineage>
</organism>
<dbReference type="SUPFAM" id="SSF53218">
    <property type="entry name" value="Molybdenum cofactor biosynthesis proteins"/>
    <property type="match status" value="1"/>
</dbReference>
<evidence type="ECO:0000256" key="5">
    <source>
        <dbReference type="ARBA" id="ARBA00047317"/>
    </source>
</evidence>
<dbReference type="EMBL" id="JBHSKS010000003">
    <property type="protein sequence ID" value="MFC5191052.1"/>
    <property type="molecule type" value="Genomic_DNA"/>
</dbReference>
<dbReference type="Pfam" id="PF03454">
    <property type="entry name" value="MoeA_C"/>
    <property type="match status" value="1"/>
</dbReference>
<dbReference type="InterPro" id="IPR036688">
    <property type="entry name" value="MoeA_C_domain_IV_sf"/>
</dbReference>
<dbReference type="SUPFAM" id="SSF63867">
    <property type="entry name" value="MoeA C-terminal domain-like"/>
    <property type="match status" value="1"/>
</dbReference>
<dbReference type="Pfam" id="PF03453">
    <property type="entry name" value="MoeA_N"/>
    <property type="match status" value="1"/>
</dbReference>
<protein>
    <recommendedName>
        <fullName evidence="6">Molybdopterin molybdenumtransferase</fullName>
        <ecNumber evidence="6">2.10.1.1</ecNumber>
    </recommendedName>
</protein>
<keyword evidence="6" id="KW-0460">Magnesium</keyword>
<evidence type="ECO:0000256" key="4">
    <source>
        <dbReference type="ARBA" id="ARBA00023150"/>
    </source>
</evidence>
<keyword evidence="6" id="KW-0479">Metal-binding</keyword>
<keyword evidence="6" id="KW-0808">Transferase</keyword>
<dbReference type="CDD" id="cd00887">
    <property type="entry name" value="MoeA"/>
    <property type="match status" value="1"/>
</dbReference>
<comment type="similarity">
    <text evidence="3 6">Belongs to the MoeA family.</text>
</comment>
<dbReference type="Gene3D" id="2.170.190.11">
    <property type="entry name" value="Molybdopterin biosynthesis moea protein, domain 3"/>
    <property type="match status" value="1"/>
</dbReference>
<dbReference type="Gene3D" id="3.90.105.10">
    <property type="entry name" value="Molybdopterin biosynthesis moea protein, domain 2"/>
    <property type="match status" value="1"/>
</dbReference>
<keyword evidence="4 6" id="KW-0501">Molybdenum cofactor biosynthesis</keyword>
<dbReference type="SMART" id="SM00852">
    <property type="entry name" value="MoCF_biosynth"/>
    <property type="match status" value="1"/>
</dbReference>
<dbReference type="NCBIfam" id="TIGR00177">
    <property type="entry name" value="molyb_syn"/>
    <property type="match status" value="1"/>
</dbReference>
<reference evidence="9" key="1">
    <citation type="journal article" date="2019" name="Int. J. Syst. Evol. Microbiol.">
        <title>The Global Catalogue of Microorganisms (GCM) 10K type strain sequencing project: providing services to taxonomists for standard genome sequencing and annotation.</title>
        <authorList>
            <consortium name="The Broad Institute Genomics Platform"/>
            <consortium name="The Broad Institute Genome Sequencing Center for Infectious Disease"/>
            <person name="Wu L."/>
            <person name="Ma J."/>
        </authorList>
    </citation>
    <scope>NUCLEOTIDE SEQUENCE [LARGE SCALE GENOMIC DNA]</scope>
    <source>
        <strain evidence="9">CGMCC 1.7030</strain>
    </source>
</reference>
<comment type="pathway">
    <text evidence="2 6">Cofactor biosynthesis; molybdopterin biosynthesis.</text>
</comment>
<dbReference type="EC" id="2.10.1.1" evidence="6"/>
<evidence type="ECO:0000256" key="3">
    <source>
        <dbReference type="ARBA" id="ARBA00010763"/>
    </source>
</evidence>
<keyword evidence="9" id="KW-1185">Reference proteome</keyword>
<feature type="domain" description="MoaB/Mog" evidence="7">
    <location>
        <begin position="177"/>
        <end position="315"/>
    </location>
</feature>
<comment type="function">
    <text evidence="1 6">Catalyzes the insertion of molybdate into adenylated molybdopterin with the concomitant release of AMP.</text>
</comment>
<name>A0ABW0BT77_9BACT</name>
<comment type="caution">
    <text evidence="8">The sequence shown here is derived from an EMBL/GenBank/DDBJ whole genome shotgun (WGS) entry which is preliminary data.</text>
</comment>
<dbReference type="SUPFAM" id="SSF63882">
    <property type="entry name" value="MoeA N-terminal region -like"/>
    <property type="match status" value="1"/>
</dbReference>
<evidence type="ECO:0000313" key="8">
    <source>
        <dbReference type="EMBL" id="MFC5191052.1"/>
    </source>
</evidence>
<dbReference type="Gene3D" id="3.40.980.10">
    <property type="entry name" value="MoaB/Mog-like domain"/>
    <property type="match status" value="1"/>
</dbReference>
<dbReference type="InterPro" id="IPR038987">
    <property type="entry name" value="MoeA-like"/>
</dbReference>
<accession>A0ABW0BT77</accession>
<evidence type="ECO:0000256" key="2">
    <source>
        <dbReference type="ARBA" id="ARBA00005046"/>
    </source>
</evidence>
<evidence type="ECO:0000313" key="9">
    <source>
        <dbReference type="Proteomes" id="UP001596163"/>
    </source>
</evidence>
<comment type="catalytic activity">
    <reaction evidence="5">
        <text>adenylyl-molybdopterin + molybdate = Mo-molybdopterin + AMP + H(+)</text>
        <dbReference type="Rhea" id="RHEA:35047"/>
        <dbReference type="ChEBI" id="CHEBI:15378"/>
        <dbReference type="ChEBI" id="CHEBI:36264"/>
        <dbReference type="ChEBI" id="CHEBI:62727"/>
        <dbReference type="ChEBI" id="CHEBI:71302"/>
        <dbReference type="ChEBI" id="CHEBI:456215"/>
        <dbReference type="EC" id="2.10.1.1"/>
    </reaction>
</comment>
<dbReference type="PANTHER" id="PTHR10192:SF5">
    <property type="entry name" value="GEPHYRIN"/>
    <property type="match status" value="1"/>
</dbReference>
<proteinExistence type="inferred from homology"/>
<dbReference type="InterPro" id="IPR036135">
    <property type="entry name" value="MoeA_linker/N_sf"/>
</dbReference>
<dbReference type="Gene3D" id="2.40.340.10">
    <property type="entry name" value="MoeA, C-terminal, domain IV"/>
    <property type="match status" value="1"/>
</dbReference>
<gene>
    <name evidence="8" type="ORF">ACFPIK_04690</name>
</gene>
<dbReference type="Pfam" id="PF00994">
    <property type="entry name" value="MoCF_biosynth"/>
    <property type="match status" value="1"/>
</dbReference>
<dbReference type="InterPro" id="IPR036425">
    <property type="entry name" value="MoaB/Mog-like_dom_sf"/>
</dbReference>
<dbReference type="RefSeq" id="WP_377912741.1">
    <property type="nucleotide sequence ID" value="NZ_JBHSKS010000003.1"/>
</dbReference>
<dbReference type="InterPro" id="IPR005110">
    <property type="entry name" value="MoeA_linker/N"/>
</dbReference>
<dbReference type="InterPro" id="IPR005111">
    <property type="entry name" value="MoeA_C_domain_IV"/>
</dbReference>
<sequence>MMHEFVDVSKAKELLKGLAISPKSHIIPLSQAVGKFTSNPVFAPMNVPSFDNSGMDGYAFAWDDLGESRKLAQVVQAGVNPDFTLEKGTAVRIFTGAPVPRGADTVVQQEWVTVIGDTIFFELEKLVKGMHVRKAGSQCQTGELILNSGTQVTPGTIGLLASLGIEQVEVISSPSLSIILTGDEIIEIGQALQPGQIYNANGPALIAYLNQMGIKEVKVLKVKDEKSEVTRVIGEALGASDVVLLTGGISVGDYDFVKGSLAENGVLQLFYKVKQKPGKPIFAGVKGEKMVFALPGNPASVLTCFIQYVKPFLLRILGNPDAWTAPAYFPIASDFNKKAPLTFFLKAKLDNGRVIILPAQESFNLLSFGIADGVVEIPQELEHVEAGSLVAFYPW</sequence>
<evidence type="ECO:0000256" key="6">
    <source>
        <dbReference type="RuleBase" id="RU365090"/>
    </source>
</evidence>